<name>A0A6M0JWF0_9GAMM</name>
<evidence type="ECO:0000256" key="1">
    <source>
        <dbReference type="SAM" id="Phobius"/>
    </source>
</evidence>
<gene>
    <name evidence="2" type="ORF">G3446_05810</name>
</gene>
<feature type="transmembrane region" description="Helical" evidence="1">
    <location>
        <begin position="117"/>
        <end position="143"/>
    </location>
</feature>
<keyword evidence="1" id="KW-0812">Transmembrane</keyword>
<feature type="transmembrane region" description="Helical" evidence="1">
    <location>
        <begin position="163"/>
        <end position="193"/>
    </location>
</feature>
<dbReference type="Proteomes" id="UP000483379">
    <property type="component" value="Unassembled WGS sequence"/>
</dbReference>
<feature type="transmembrane region" description="Helical" evidence="1">
    <location>
        <begin position="69"/>
        <end position="89"/>
    </location>
</feature>
<organism evidence="2 3">
    <name type="scientific">Thiorhodococcus minor</name>
    <dbReference type="NCBI Taxonomy" id="57489"/>
    <lineage>
        <taxon>Bacteria</taxon>
        <taxon>Pseudomonadati</taxon>
        <taxon>Pseudomonadota</taxon>
        <taxon>Gammaproteobacteria</taxon>
        <taxon>Chromatiales</taxon>
        <taxon>Chromatiaceae</taxon>
        <taxon>Thiorhodococcus</taxon>
    </lineage>
</organism>
<evidence type="ECO:0000313" key="2">
    <source>
        <dbReference type="EMBL" id="NEV61414.1"/>
    </source>
</evidence>
<keyword evidence="3" id="KW-1185">Reference proteome</keyword>
<keyword evidence="1" id="KW-1133">Transmembrane helix</keyword>
<dbReference type="EMBL" id="JAAIJQ010000012">
    <property type="protein sequence ID" value="NEV61414.1"/>
    <property type="molecule type" value="Genomic_DNA"/>
</dbReference>
<sequence>MSEMTGQQGLSQGDPLVSRVTLSHPWRWLEKGWGDIRAAPLYSLRYGAAIVILSASIFLVTLLGHLSFLVPFLTAGFFLMAPLLAIGLYRMSDHLERNESLAHCQALEAIKRNQAQLGIATGFLLIIMQLWILASVFLFIMLFQDPFPTLENFIPTVVLSGEHIPLVIAVILVGAFFAVCAFCVSAITIPMLIDRPVDGFTAMRTSVRAVAQNWLPMLLWAVLLVAIVGAGLLTFYLGLFIAVPLTGHATWHAYRDLVPRPS</sequence>
<protein>
    <submittedName>
        <fullName evidence="2">DUF2189 domain-containing protein</fullName>
    </submittedName>
</protein>
<keyword evidence="1" id="KW-0472">Membrane</keyword>
<dbReference type="Pfam" id="PF09955">
    <property type="entry name" value="DUF2189"/>
    <property type="match status" value="1"/>
</dbReference>
<proteinExistence type="predicted"/>
<accession>A0A6M0JWF0</accession>
<dbReference type="AlphaFoldDB" id="A0A6M0JWF0"/>
<feature type="transmembrane region" description="Helical" evidence="1">
    <location>
        <begin position="46"/>
        <end position="63"/>
    </location>
</feature>
<reference evidence="2 3" key="1">
    <citation type="submission" date="2020-02" db="EMBL/GenBank/DDBJ databases">
        <title>Genome sequences of Thiorhodococcus mannitoliphagus and Thiorhodococcus minor, purple sulfur photosynthetic bacteria in the gammaproteobacterial family, Chromatiaceae.</title>
        <authorList>
            <person name="Aviles F.A."/>
            <person name="Meyer T.E."/>
            <person name="Kyndt J.A."/>
        </authorList>
    </citation>
    <scope>NUCLEOTIDE SEQUENCE [LARGE SCALE GENOMIC DNA]</scope>
    <source>
        <strain evidence="2 3">DSM 11518</strain>
    </source>
</reference>
<dbReference type="RefSeq" id="WP_164451619.1">
    <property type="nucleotide sequence ID" value="NZ_JAAIJQ010000012.1"/>
</dbReference>
<evidence type="ECO:0000313" key="3">
    <source>
        <dbReference type="Proteomes" id="UP000483379"/>
    </source>
</evidence>
<comment type="caution">
    <text evidence="2">The sequence shown here is derived from an EMBL/GenBank/DDBJ whole genome shotgun (WGS) entry which is preliminary data.</text>
</comment>
<feature type="transmembrane region" description="Helical" evidence="1">
    <location>
        <begin position="214"/>
        <end position="243"/>
    </location>
</feature>
<dbReference type="InterPro" id="IPR018692">
    <property type="entry name" value="DUF2189"/>
</dbReference>